<keyword evidence="4" id="KW-1185">Reference proteome</keyword>
<accession>L1I5K7</accession>
<dbReference type="AlphaFoldDB" id="L1I5K7"/>
<proteinExistence type="predicted"/>
<dbReference type="PaxDb" id="55529-EKX31169"/>
<protein>
    <submittedName>
        <fullName evidence="2 3">Uncharacterized protein</fullName>
    </submittedName>
</protein>
<feature type="compositionally biased region" description="Basic and acidic residues" evidence="1">
    <location>
        <begin position="45"/>
        <end position="56"/>
    </location>
</feature>
<sequence>MDEHVRPADCGGNCVPQSVVAPFNPLSQYRSLTSDYDLSHPPGWVRKDLEKRRSESRPLAPSPMPASHPPMEKLPLRRGHAHAGDGLVEKSEREDEEQDKKAEEDMKELERMEREEEGNRRKDAKMRRLVLKDVMEKNSQTKDAALMRVLARIGREQSETMKLNNASGRK</sequence>
<evidence type="ECO:0000256" key="1">
    <source>
        <dbReference type="SAM" id="MobiDB-lite"/>
    </source>
</evidence>
<reference evidence="4" key="2">
    <citation type="submission" date="2012-11" db="EMBL/GenBank/DDBJ databases">
        <authorList>
            <person name="Kuo A."/>
            <person name="Curtis B.A."/>
            <person name="Tanifuji G."/>
            <person name="Burki F."/>
            <person name="Gruber A."/>
            <person name="Irimia M."/>
            <person name="Maruyama S."/>
            <person name="Arias M.C."/>
            <person name="Ball S.G."/>
            <person name="Gile G.H."/>
            <person name="Hirakawa Y."/>
            <person name="Hopkins J.F."/>
            <person name="Rensing S.A."/>
            <person name="Schmutz J."/>
            <person name="Symeonidi A."/>
            <person name="Elias M."/>
            <person name="Eveleigh R.J."/>
            <person name="Herman E.K."/>
            <person name="Klute M.J."/>
            <person name="Nakayama T."/>
            <person name="Obornik M."/>
            <person name="Reyes-Prieto A."/>
            <person name="Armbrust E.V."/>
            <person name="Aves S.J."/>
            <person name="Beiko R.G."/>
            <person name="Coutinho P."/>
            <person name="Dacks J.B."/>
            <person name="Durnford D.G."/>
            <person name="Fast N.M."/>
            <person name="Green B.R."/>
            <person name="Grisdale C."/>
            <person name="Hempe F."/>
            <person name="Henrissat B."/>
            <person name="Hoppner M.P."/>
            <person name="Ishida K.-I."/>
            <person name="Kim E."/>
            <person name="Koreny L."/>
            <person name="Kroth P.G."/>
            <person name="Liu Y."/>
            <person name="Malik S.-B."/>
            <person name="Maier U.G."/>
            <person name="McRose D."/>
            <person name="Mock T."/>
            <person name="Neilson J.A."/>
            <person name="Onodera N.T."/>
            <person name="Poole A.M."/>
            <person name="Pritham E.J."/>
            <person name="Richards T.A."/>
            <person name="Rocap G."/>
            <person name="Roy S.W."/>
            <person name="Sarai C."/>
            <person name="Schaack S."/>
            <person name="Shirato S."/>
            <person name="Slamovits C.H."/>
            <person name="Spencer D.F."/>
            <person name="Suzuki S."/>
            <person name="Worden A.Z."/>
            <person name="Zauner S."/>
            <person name="Barry K."/>
            <person name="Bell C."/>
            <person name="Bharti A.K."/>
            <person name="Crow J.A."/>
            <person name="Grimwood J."/>
            <person name="Kramer R."/>
            <person name="Lindquist E."/>
            <person name="Lucas S."/>
            <person name="Salamov A."/>
            <person name="McFadden G.I."/>
            <person name="Lane C.E."/>
            <person name="Keeling P.J."/>
            <person name="Gray M.W."/>
            <person name="Grigoriev I.V."/>
            <person name="Archibald J.M."/>
        </authorList>
    </citation>
    <scope>NUCLEOTIDE SEQUENCE</scope>
    <source>
        <strain evidence="4">CCMP2712</strain>
    </source>
</reference>
<feature type="compositionally biased region" description="Basic and acidic residues" evidence="1">
    <location>
        <begin position="87"/>
        <end position="121"/>
    </location>
</feature>
<gene>
    <name evidence="2" type="ORF">GUITHDRAFT_156660</name>
</gene>
<dbReference type="EnsemblProtists" id="EKX31169">
    <property type="protein sequence ID" value="EKX31169"/>
    <property type="gene ID" value="GUITHDRAFT_156660"/>
</dbReference>
<reference evidence="2 4" key="1">
    <citation type="journal article" date="2012" name="Nature">
        <title>Algal genomes reveal evolutionary mosaicism and the fate of nucleomorphs.</title>
        <authorList>
            <consortium name="DOE Joint Genome Institute"/>
            <person name="Curtis B.A."/>
            <person name="Tanifuji G."/>
            <person name="Burki F."/>
            <person name="Gruber A."/>
            <person name="Irimia M."/>
            <person name="Maruyama S."/>
            <person name="Arias M.C."/>
            <person name="Ball S.G."/>
            <person name="Gile G.H."/>
            <person name="Hirakawa Y."/>
            <person name="Hopkins J.F."/>
            <person name="Kuo A."/>
            <person name="Rensing S.A."/>
            <person name="Schmutz J."/>
            <person name="Symeonidi A."/>
            <person name="Elias M."/>
            <person name="Eveleigh R.J."/>
            <person name="Herman E.K."/>
            <person name="Klute M.J."/>
            <person name="Nakayama T."/>
            <person name="Obornik M."/>
            <person name="Reyes-Prieto A."/>
            <person name="Armbrust E.V."/>
            <person name="Aves S.J."/>
            <person name="Beiko R.G."/>
            <person name="Coutinho P."/>
            <person name="Dacks J.B."/>
            <person name="Durnford D.G."/>
            <person name="Fast N.M."/>
            <person name="Green B.R."/>
            <person name="Grisdale C.J."/>
            <person name="Hempel F."/>
            <person name="Henrissat B."/>
            <person name="Hoppner M.P."/>
            <person name="Ishida K."/>
            <person name="Kim E."/>
            <person name="Koreny L."/>
            <person name="Kroth P.G."/>
            <person name="Liu Y."/>
            <person name="Malik S.B."/>
            <person name="Maier U.G."/>
            <person name="McRose D."/>
            <person name="Mock T."/>
            <person name="Neilson J.A."/>
            <person name="Onodera N.T."/>
            <person name="Poole A.M."/>
            <person name="Pritham E.J."/>
            <person name="Richards T.A."/>
            <person name="Rocap G."/>
            <person name="Roy S.W."/>
            <person name="Sarai C."/>
            <person name="Schaack S."/>
            <person name="Shirato S."/>
            <person name="Slamovits C.H."/>
            <person name="Spencer D.F."/>
            <person name="Suzuki S."/>
            <person name="Worden A.Z."/>
            <person name="Zauner S."/>
            <person name="Barry K."/>
            <person name="Bell C."/>
            <person name="Bharti A.K."/>
            <person name="Crow J.A."/>
            <person name="Grimwood J."/>
            <person name="Kramer R."/>
            <person name="Lindquist E."/>
            <person name="Lucas S."/>
            <person name="Salamov A."/>
            <person name="McFadden G.I."/>
            <person name="Lane C.E."/>
            <person name="Keeling P.J."/>
            <person name="Gray M.W."/>
            <person name="Grigoriev I.V."/>
            <person name="Archibald J.M."/>
        </authorList>
    </citation>
    <scope>NUCLEOTIDE SEQUENCE</scope>
    <source>
        <strain evidence="2 4">CCMP2712</strain>
    </source>
</reference>
<organism evidence="2">
    <name type="scientific">Guillardia theta (strain CCMP2712)</name>
    <name type="common">Cryptophyte</name>
    <dbReference type="NCBI Taxonomy" id="905079"/>
    <lineage>
        <taxon>Eukaryota</taxon>
        <taxon>Cryptophyceae</taxon>
        <taxon>Pyrenomonadales</taxon>
        <taxon>Geminigeraceae</taxon>
        <taxon>Guillardia</taxon>
    </lineage>
</organism>
<reference evidence="3" key="3">
    <citation type="submission" date="2015-06" db="UniProtKB">
        <authorList>
            <consortium name="EnsemblProtists"/>
        </authorList>
    </citation>
    <scope>IDENTIFICATION</scope>
</reference>
<dbReference type="HOGENOM" id="CLU_1573618_0_0_1"/>
<evidence type="ECO:0000313" key="4">
    <source>
        <dbReference type="Proteomes" id="UP000011087"/>
    </source>
</evidence>
<dbReference type="EMBL" id="JH993341">
    <property type="protein sequence ID" value="EKX31169.1"/>
    <property type="molecule type" value="Genomic_DNA"/>
</dbReference>
<evidence type="ECO:0000313" key="3">
    <source>
        <dbReference type="EnsemblProtists" id="EKX31169"/>
    </source>
</evidence>
<name>L1I5K7_GUITC</name>
<feature type="region of interest" description="Disordered" evidence="1">
    <location>
        <begin position="32"/>
        <end position="123"/>
    </location>
</feature>
<dbReference type="RefSeq" id="XP_005818149.1">
    <property type="nucleotide sequence ID" value="XM_005818092.1"/>
</dbReference>
<dbReference type="KEGG" id="gtt:GUITHDRAFT_156660"/>
<dbReference type="GeneID" id="17287891"/>
<evidence type="ECO:0000313" key="2">
    <source>
        <dbReference type="EMBL" id="EKX31169.1"/>
    </source>
</evidence>
<dbReference type="Proteomes" id="UP000011087">
    <property type="component" value="Unassembled WGS sequence"/>
</dbReference>